<dbReference type="PANTHER" id="PTHR43133:SF8">
    <property type="entry name" value="RNA POLYMERASE SIGMA FACTOR HI_1459-RELATED"/>
    <property type="match status" value="1"/>
</dbReference>
<feature type="transmembrane region" description="Helical" evidence="7">
    <location>
        <begin position="279"/>
        <end position="302"/>
    </location>
</feature>
<sequence length="511" mass="53459">MTSHDGKRLTEDEFAERFSRTMGPLSRYALSVAGDPVVAEDVVGDAFLALMASLRRGVGPTAENFESYVRVSIRNEIVSQRRRLRHEIQVDDLTEVTDHSLPAYTPEVAEHTWNVTAIRAAFTELPTRSQQVLYLSEVEDRKTADIARLLGLSESSTYVVTHRAREALRVSYLVHTTPEDAVCGRFDRARLAAFARGRAPARRAENIENHLADCATCAATVRRMRALRLPIAALTVVGLSGSLAQVASLAPATPLQALITRLTTTRLWGLMGGSVSSPSALGSIITLVAAVVLVTGGVAVALSGTAGAQEDLSVPVDDGRGDTTVSAPAESDAQVQAGEPRGSQDAVADFDPAVQPDGSTTDSVGGGFGAQNLGSRLGLLPERENGEEGACLVPAQLLTASGPVSATWDAPSEDFLFGKPLSRIDLTVVNRGGGSDYRVEVLPGDGVAFDLLPAGCTRVEGVATCAPTAAQASAGTYTLSFTATVLPGADSRLPAVRVVTGSLSAASLSPS</sequence>
<dbReference type="InterPro" id="IPR013324">
    <property type="entry name" value="RNA_pol_sigma_r3/r4-like"/>
</dbReference>
<evidence type="ECO:0000256" key="7">
    <source>
        <dbReference type="SAM" id="Phobius"/>
    </source>
</evidence>
<evidence type="ECO:0000256" key="6">
    <source>
        <dbReference type="SAM" id="MobiDB-lite"/>
    </source>
</evidence>
<dbReference type="AlphaFoldDB" id="A0A543I638"/>
<dbReference type="InterPro" id="IPR013325">
    <property type="entry name" value="RNA_pol_sigma_r2"/>
</dbReference>
<protein>
    <submittedName>
        <fullName evidence="10">RNA polymerase sigma factor (Sigma-70 family)</fullName>
    </submittedName>
</protein>
<dbReference type="GO" id="GO:0006352">
    <property type="term" value="P:DNA-templated transcription initiation"/>
    <property type="evidence" value="ECO:0007669"/>
    <property type="project" value="InterPro"/>
</dbReference>
<keyword evidence="7" id="KW-1133">Transmembrane helix</keyword>
<dbReference type="Pfam" id="PF08281">
    <property type="entry name" value="Sigma70_r4_2"/>
    <property type="match status" value="1"/>
</dbReference>
<feature type="domain" description="RNA polymerase sigma factor 70 region 4 type 2" evidence="9">
    <location>
        <begin position="117"/>
        <end position="168"/>
    </location>
</feature>
<dbReference type="SUPFAM" id="SSF88659">
    <property type="entry name" value="Sigma3 and sigma4 domains of RNA polymerase sigma factors"/>
    <property type="match status" value="1"/>
</dbReference>
<dbReference type="Gene3D" id="1.10.1740.10">
    <property type="match status" value="1"/>
</dbReference>
<dbReference type="Proteomes" id="UP000318331">
    <property type="component" value="Unassembled WGS sequence"/>
</dbReference>
<gene>
    <name evidence="10" type="ORF">FB466_0884</name>
</gene>
<dbReference type="InterPro" id="IPR036388">
    <property type="entry name" value="WH-like_DNA-bd_sf"/>
</dbReference>
<keyword evidence="7" id="KW-0472">Membrane</keyword>
<keyword evidence="11" id="KW-1185">Reference proteome</keyword>
<dbReference type="RefSeq" id="WP_141916120.1">
    <property type="nucleotide sequence ID" value="NZ_BAAAYS010000019.1"/>
</dbReference>
<comment type="caution">
    <text evidence="10">The sequence shown here is derived from an EMBL/GenBank/DDBJ whole genome shotgun (WGS) entry which is preliminary data.</text>
</comment>
<dbReference type="CDD" id="cd06171">
    <property type="entry name" value="Sigma70_r4"/>
    <property type="match status" value="1"/>
</dbReference>
<dbReference type="OrthoDB" id="4990598at2"/>
<evidence type="ECO:0000259" key="8">
    <source>
        <dbReference type="Pfam" id="PF04542"/>
    </source>
</evidence>
<evidence type="ECO:0000256" key="5">
    <source>
        <dbReference type="ARBA" id="ARBA00023163"/>
    </source>
</evidence>
<dbReference type="GO" id="GO:0016987">
    <property type="term" value="F:sigma factor activity"/>
    <property type="evidence" value="ECO:0007669"/>
    <property type="project" value="UniProtKB-KW"/>
</dbReference>
<keyword evidence="3" id="KW-0731">Sigma factor</keyword>
<keyword evidence="2" id="KW-0805">Transcription regulation</keyword>
<dbReference type="InterPro" id="IPR014284">
    <property type="entry name" value="RNA_pol_sigma-70_dom"/>
</dbReference>
<organism evidence="10 11">
    <name type="scientific">Klugiella xanthotipulae</name>
    <dbReference type="NCBI Taxonomy" id="244735"/>
    <lineage>
        <taxon>Bacteria</taxon>
        <taxon>Bacillati</taxon>
        <taxon>Actinomycetota</taxon>
        <taxon>Actinomycetes</taxon>
        <taxon>Micrococcales</taxon>
        <taxon>Microbacteriaceae</taxon>
        <taxon>Klugiella</taxon>
    </lineage>
</organism>
<comment type="similarity">
    <text evidence="1">Belongs to the sigma-70 factor family. ECF subfamily.</text>
</comment>
<evidence type="ECO:0000313" key="11">
    <source>
        <dbReference type="Proteomes" id="UP000318331"/>
    </source>
</evidence>
<feature type="domain" description="RNA polymerase sigma-70 region 2" evidence="8">
    <location>
        <begin position="22"/>
        <end position="85"/>
    </location>
</feature>
<name>A0A543I638_9MICO</name>
<dbReference type="GO" id="GO:0003677">
    <property type="term" value="F:DNA binding"/>
    <property type="evidence" value="ECO:0007669"/>
    <property type="project" value="UniProtKB-KW"/>
</dbReference>
<feature type="transmembrane region" description="Helical" evidence="7">
    <location>
        <begin position="231"/>
        <end position="259"/>
    </location>
</feature>
<dbReference type="PANTHER" id="PTHR43133">
    <property type="entry name" value="RNA POLYMERASE ECF-TYPE SIGMA FACTO"/>
    <property type="match status" value="1"/>
</dbReference>
<keyword evidence="5" id="KW-0804">Transcription</keyword>
<dbReference type="InterPro" id="IPR007627">
    <property type="entry name" value="RNA_pol_sigma70_r2"/>
</dbReference>
<evidence type="ECO:0000256" key="2">
    <source>
        <dbReference type="ARBA" id="ARBA00023015"/>
    </source>
</evidence>
<dbReference type="InterPro" id="IPR013249">
    <property type="entry name" value="RNA_pol_sigma70_r4_t2"/>
</dbReference>
<keyword evidence="4" id="KW-0238">DNA-binding</keyword>
<evidence type="ECO:0000256" key="3">
    <source>
        <dbReference type="ARBA" id="ARBA00023082"/>
    </source>
</evidence>
<dbReference type="Gene3D" id="1.10.10.1320">
    <property type="entry name" value="Anti-sigma factor, zinc-finger domain"/>
    <property type="match status" value="1"/>
</dbReference>
<evidence type="ECO:0000256" key="1">
    <source>
        <dbReference type="ARBA" id="ARBA00010641"/>
    </source>
</evidence>
<evidence type="ECO:0000256" key="4">
    <source>
        <dbReference type="ARBA" id="ARBA00023125"/>
    </source>
</evidence>
<reference evidence="10 11" key="1">
    <citation type="submission" date="2019-06" db="EMBL/GenBank/DDBJ databases">
        <title>Sequencing the genomes of 1000 actinobacteria strains.</title>
        <authorList>
            <person name="Klenk H.-P."/>
        </authorList>
    </citation>
    <scope>NUCLEOTIDE SEQUENCE [LARGE SCALE GENOMIC DNA]</scope>
    <source>
        <strain evidence="10 11">DSM 18031</strain>
    </source>
</reference>
<accession>A0A543I638</accession>
<dbReference type="Gene3D" id="1.10.10.10">
    <property type="entry name" value="Winged helix-like DNA-binding domain superfamily/Winged helix DNA-binding domain"/>
    <property type="match status" value="1"/>
</dbReference>
<dbReference type="InterPro" id="IPR041916">
    <property type="entry name" value="Anti_sigma_zinc_sf"/>
</dbReference>
<dbReference type="SUPFAM" id="SSF88946">
    <property type="entry name" value="Sigma2 domain of RNA polymerase sigma factors"/>
    <property type="match status" value="1"/>
</dbReference>
<dbReference type="NCBIfam" id="TIGR02937">
    <property type="entry name" value="sigma70-ECF"/>
    <property type="match status" value="1"/>
</dbReference>
<evidence type="ECO:0000313" key="10">
    <source>
        <dbReference type="EMBL" id="TQM66062.1"/>
    </source>
</evidence>
<dbReference type="InterPro" id="IPR039425">
    <property type="entry name" value="RNA_pol_sigma-70-like"/>
</dbReference>
<dbReference type="Pfam" id="PF04542">
    <property type="entry name" value="Sigma70_r2"/>
    <property type="match status" value="1"/>
</dbReference>
<keyword evidence="7" id="KW-0812">Transmembrane</keyword>
<evidence type="ECO:0000259" key="9">
    <source>
        <dbReference type="Pfam" id="PF08281"/>
    </source>
</evidence>
<proteinExistence type="inferred from homology"/>
<dbReference type="EMBL" id="VFPN01000001">
    <property type="protein sequence ID" value="TQM66062.1"/>
    <property type="molecule type" value="Genomic_DNA"/>
</dbReference>
<feature type="region of interest" description="Disordered" evidence="6">
    <location>
        <begin position="311"/>
        <end position="368"/>
    </location>
</feature>